<keyword evidence="1" id="KW-0464">Manganese</keyword>
<comment type="cofactor">
    <cofactor evidence="1">
        <name>Mn(2+)</name>
        <dbReference type="ChEBI" id="CHEBI:29035"/>
    </cofactor>
</comment>
<dbReference type="PROSITE" id="PS51746">
    <property type="entry name" value="PPM_2"/>
    <property type="match status" value="1"/>
</dbReference>
<comment type="catalytic activity">
    <reaction evidence="1">
        <text>O-phospho-L-seryl-[protein] + H2O = L-seryl-[protein] + phosphate</text>
        <dbReference type="Rhea" id="RHEA:20629"/>
        <dbReference type="Rhea" id="RHEA-COMP:9863"/>
        <dbReference type="Rhea" id="RHEA-COMP:11604"/>
        <dbReference type="ChEBI" id="CHEBI:15377"/>
        <dbReference type="ChEBI" id="CHEBI:29999"/>
        <dbReference type="ChEBI" id="CHEBI:43474"/>
        <dbReference type="ChEBI" id="CHEBI:83421"/>
        <dbReference type="EC" id="3.1.3.16"/>
    </reaction>
</comment>
<dbReference type="Gene3D" id="3.60.40.10">
    <property type="entry name" value="PPM-type phosphatase domain"/>
    <property type="match status" value="1"/>
</dbReference>
<dbReference type="PANTHER" id="PTHR12320">
    <property type="entry name" value="PROTEIN PHOSPHATASE 2C"/>
    <property type="match status" value="1"/>
</dbReference>
<dbReference type="SUPFAM" id="SSF81606">
    <property type="entry name" value="PP2C-like"/>
    <property type="match status" value="1"/>
</dbReference>
<dbReference type="AlphaFoldDB" id="A0AAF0QJ61"/>
<name>A0AAF0QJ61_SOLVR</name>
<protein>
    <recommendedName>
        <fullName evidence="1">Protein phosphatase</fullName>
        <ecNumber evidence="1">3.1.3.16</ecNumber>
    </recommendedName>
</protein>
<dbReference type="EC" id="3.1.3.16" evidence="1"/>
<organism evidence="3 4">
    <name type="scientific">Solanum verrucosum</name>
    <dbReference type="NCBI Taxonomy" id="315347"/>
    <lineage>
        <taxon>Eukaryota</taxon>
        <taxon>Viridiplantae</taxon>
        <taxon>Streptophyta</taxon>
        <taxon>Embryophyta</taxon>
        <taxon>Tracheophyta</taxon>
        <taxon>Spermatophyta</taxon>
        <taxon>Magnoliopsida</taxon>
        <taxon>eudicotyledons</taxon>
        <taxon>Gunneridae</taxon>
        <taxon>Pentapetalae</taxon>
        <taxon>asterids</taxon>
        <taxon>lamiids</taxon>
        <taxon>Solanales</taxon>
        <taxon>Solanaceae</taxon>
        <taxon>Solanoideae</taxon>
        <taxon>Solaneae</taxon>
        <taxon>Solanum</taxon>
    </lineage>
</organism>
<evidence type="ECO:0000313" key="4">
    <source>
        <dbReference type="Proteomes" id="UP001234989"/>
    </source>
</evidence>
<keyword evidence="1" id="KW-0378">Hydrolase</keyword>
<dbReference type="InterPro" id="IPR039123">
    <property type="entry name" value="PPTC7"/>
</dbReference>
<evidence type="ECO:0000259" key="2">
    <source>
        <dbReference type="PROSITE" id="PS51746"/>
    </source>
</evidence>
<evidence type="ECO:0000256" key="1">
    <source>
        <dbReference type="RuleBase" id="RU366020"/>
    </source>
</evidence>
<dbReference type="PANTHER" id="PTHR12320:SF65">
    <property type="entry name" value="PROTEIN PHOSPHATASE"/>
    <property type="match status" value="1"/>
</dbReference>
<keyword evidence="1" id="KW-0904">Protein phosphatase</keyword>
<comment type="similarity">
    <text evidence="1">Belongs to the PP2C family.</text>
</comment>
<dbReference type="InterPro" id="IPR036457">
    <property type="entry name" value="PPM-type-like_dom_sf"/>
</dbReference>
<proteinExistence type="inferred from homology"/>
<evidence type="ECO:0000313" key="3">
    <source>
        <dbReference type="EMBL" id="WMV24088.1"/>
    </source>
</evidence>
<comment type="catalytic activity">
    <reaction evidence="1">
        <text>O-phospho-L-threonyl-[protein] + H2O = L-threonyl-[protein] + phosphate</text>
        <dbReference type="Rhea" id="RHEA:47004"/>
        <dbReference type="Rhea" id="RHEA-COMP:11060"/>
        <dbReference type="Rhea" id="RHEA-COMP:11605"/>
        <dbReference type="ChEBI" id="CHEBI:15377"/>
        <dbReference type="ChEBI" id="CHEBI:30013"/>
        <dbReference type="ChEBI" id="CHEBI:43474"/>
        <dbReference type="ChEBI" id="CHEBI:61977"/>
        <dbReference type="EC" id="3.1.3.16"/>
    </reaction>
</comment>
<keyword evidence="4" id="KW-1185">Reference proteome</keyword>
<dbReference type="GO" id="GO:0004722">
    <property type="term" value="F:protein serine/threonine phosphatase activity"/>
    <property type="evidence" value="ECO:0007669"/>
    <property type="project" value="UniProtKB-EC"/>
</dbReference>
<reference evidence="3" key="1">
    <citation type="submission" date="2023-08" db="EMBL/GenBank/DDBJ databases">
        <title>A de novo genome assembly of Solanum verrucosum Schlechtendal, a Mexican diploid species geographically isolated from the other diploid A-genome species in potato relatives.</title>
        <authorList>
            <person name="Hosaka K."/>
        </authorList>
    </citation>
    <scope>NUCLEOTIDE SEQUENCE</scope>
    <source>
        <tissue evidence="3">Young leaves</tissue>
    </source>
</reference>
<dbReference type="EMBL" id="CP133615">
    <property type="protein sequence ID" value="WMV24088.1"/>
    <property type="molecule type" value="Genomic_DNA"/>
</dbReference>
<comment type="cofactor">
    <cofactor evidence="1">
        <name>Mg(2+)</name>
        <dbReference type="ChEBI" id="CHEBI:18420"/>
    </cofactor>
</comment>
<keyword evidence="1" id="KW-0479">Metal-binding</keyword>
<sequence length="139" mass="15799">MEVLNDAYFNTKCQGSSTTCILTLMCDIVHTVNLGDSGFVAIRDRVIVYKSKIPQKGFDYPFQLGNGVKFDDSSVIQEINVTVRTWDVIVMFTDGLFDNVHYTVLEKLVRDGLVDLCELGIFWRNCSCGRFIFEEHNSP</sequence>
<feature type="domain" description="PPM-type phosphatase" evidence="2">
    <location>
        <begin position="1"/>
        <end position="139"/>
    </location>
</feature>
<dbReference type="GO" id="GO:0046872">
    <property type="term" value="F:metal ion binding"/>
    <property type="evidence" value="ECO:0007669"/>
    <property type="project" value="UniProtKB-UniRule"/>
</dbReference>
<accession>A0AAF0QJ61</accession>
<gene>
    <name evidence="3" type="ORF">MTR67_017473</name>
</gene>
<dbReference type="Proteomes" id="UP001234989">
    <property type="component" value="Chromosome 4"/>
</dbReference>
<dbReference type="InterPro" id="IPR001932">
    <property type="entry name" value="PPM-type_phosphatase-like_dom"/>
</dbReference>
<keyword evidence="1" id="KW-0460">Magnesium</keyword>